<name>A0ABP0L5P2_9DINO</name>
<evidence type="ECO:0000256" key="1">
    <source>
        <dbReference type="SAM" id="MobiDB-lite"/>
    </source>
</evidence>
<feature type="region of interest" description="Disordered" evidence="1">
    <location>
        <begin position="152"/>
        <end position="187"/>
    </location>
</feature>
<sequence>MGDRGSEASGGFGQGDDELFQFLEQKRKEVAAMTQAAEIAREQALQLLRLQQEVARIDRITESGLEGTTYSEQVAERTSRPQRGTSSGVDALMGSTALGSVGELPTTTLSLEDRRRFGLDGTPPPSEVPPSRSDTVVQVEAEVPTVTFEVPAAQEEVSDAPAWSSLSAEDRMRFGLEGGPPTGPVPG</sequence>
<dbReference type="EMBL" id="CAXAMM010014558">
    <property type="protein sequence ID" value="CAK9034082.1"/>
    <property type="molecule type" value="Genomic_DNA"/>
</dbReference>
<comment type="caution">
    <text evidence="2">The sequence shown here is derived from an EMBL/GenBank/DDBJ whole genome shotgun (WGS) entry which is preliminary data.</text>
</comment>
<dbReference type="Proteomes" id="UP001642464">
    <property type="component" value="Unassembled WGS sequence"/>
</dbReference>
<organism evidence="2 3">
    <name type="scientific">Durusdinium trenchii</name>
    <dbReference type="NCBI Taxonomy" id="1381693"/>
    <lineage>
        <taxon>Eukaryota</taxon>
        <taxon>Sar</taxon>
        <taxon>Alveolata</taxon>
        <taxon>Dinophyceae</taxon>
        <taxon>Suessiales</taxon>
        <taxon>Symbiodiniaceae</taxon>
        <taxon>Durusdinium</taxon>
    </lineage>
</organism>
<evidence type="ECO:0000313" key="2">
    <source>
        <dbReference type="EMBL" id="CAK9034082.1"/>
    </source>
</evidence>
<keyword evidence="3" id="KW-1185">Reference proteome</keyword>
<proteinExistence type="predicted"/>
<accession>A0ABP0L5P2</accession>
<protein>
    <submittedName>
        <fullName evidence="2">Uncharacterized protein</fullName>
    </submittedName>
</protein>
<evidence type="ECO:0000313" key="3">
    <source>
        <dbReference type="Proteomes" id="UP001642464"/>
    </source>
</evidence>
<feature type="region of interest" description="Disordered" evidence="1">
    <location>
        <begin position="62"/>
        <end position="136"/>
    </location>
</feature>
<reference evidence="2 3" key="1">
    <citation type="submission" date="2024-02" db="EMBL/GenBank/DDBJ databases">
        <authorList>
            <person name="Chen Y."/>
            <person name="Shah S."/>
            <person name="Dougan E. K."/>
            <person name="Thang M."/>
            <person name="Chan C."/>
        </authorList>
    </citation>
    <scope>NUCLEOTIDE SEQUENCE [LARGE SCALE GENOMIC DNA]</scope>
</reference>
<gene>
    <name evidence="2" type="ORF">SCF082_LOCUS20741</name>
</gene>